<protein>
    <recommendedName>
        <fullName evidence="3">Replication factor-A carboxy-terminal domain protein</fullName>
    </recommendedName>
</protein>
<name>A0A445AZS6_ARAHY</name>
<evidence type="ECO:0000313" key="2">
    <source>
        <dbReference type="Proteomes" id="UP000289738"/>
    </source>
</evidence>
<evidence type="ECO:0000313" key="1">
    <source>
        <dbReference type="EMBL" id="RYR31943.1"/>
    </source>
</evidence>
<proteinExistence type="predicted"/>
<organism evidence="1 2">
    <name type="scientific">Arachis hypogaea</name>
    <name type="common">Peanut</name>
    <dbReference type="NCBI Taxonomy" id="3818"/>
    <lineage>
        <taxon>Eukaryota</taxon>
        <taxon>Viridiplantae</taxon>
        <taxon>Streptophyta</taxon>
        <taxon>Embryophyta</taxon>
        <taxon>Tracheophyta</taxon>
        <taxon>Spermatophyta</taxon>
        <taxon>Magnoliopsida</taxon>
        <taxon>eudicotyledons</taxon>
        <taxon>Gunneridae</taxon>
        <taxon>Pentapetalae</taxon>
        <taxon>rosids</taxon>
        <taxon>fabids</taxon>
        <taxon>Fabales</taxon>
        <taxon>Fabaceae</taxon>
        <taxon>Papilionoideae</taxon>
        <taxon>50 kb inversion clade</taxon>
        <taxon>dalbergioids sensu lato</taxon>
        <taxon>Dalbergieae</taxon>
        <taxon>Pterocarpus clade</taxon>
        <taxon>Arachis</taxon>
    </lineage>
</organism>
<dbReference type="Proteomes" id="UP000289738">
    <property type="component" value="Chromosome B01"/>
</dbReference>
<dbReference type="Gene3D" id="2.40.50.140">
    <property type="entry name" value="Nucleic acid-binding proteins"/>
    <property type="match status" value="1"/>
</dbReference>
<gene>
    <name evidence="1" type="ORF">Ahy_B01g056888</name>
</gene>
<evidence type="ECO:0008006" key="3">
    <source>
        <dbReference type="Google" id="ProtNLM"/>
    </source>
</evidence>
<dbReference type="InterPro" id="IPR012340">
    <property type="entry name" value="NA-bd_OB-fold"/>
</dbReference>
<comment type="caution">
    <text evidence="1">The sequence shown here is derived from an EMBL/GenBank/DDBJ whole genome shotgun (WGS) entry which is preliminary data.</text>
</comment>
<reference evidence="1 2" key="1">
    <citation type="submission" date="2019-01" db="EMBL/GenBank/DDBJ databases">
        <title>Sequencing of cultivated peanut Arachis hypogaea provides insights into genome evolution and oil improvement.</title>
        <authorList>
            <person name="Chen X."/>
        </authorList>
    </citation>
    <scope>NUCLEOTIDE SEQUENCE [LARGE SCALE GENOMIC DNA]</scope>
    <source>
        <strain evidence="2">cv. Fuhuasheng</strain>
        <tissue evidence="1">Leaves</tissue>
    </source>
</reference>
<dbReference type="AlphaFoldDB" id="A0A445AZS6"/>
<dbReference type="SUPFAM" id="SSF50249">
    <property type="entry name" value="Nucleic acid-binding proteins"/>
    <property type="match status" value="1"/>
</dbReference>
<sequence length="352" mass="39084">MVSCVEDTNIPVESFEFIPTKGIISSVRDDIFLIDFIGVLCAKSDLILFEKKAQKSHYMKIELDDLRFVLGVMTITNTNFKTKILVNADLEVVKKFCQKLIGLGHKQTTNLKVIGCVVRPFPFEDFHVYTICINFSYQGYHQDKNHARWYKGMQALHPRFCIQVRVLDDTNTATFVLFENVASKFLGFPAADLRCEAVTKFPQELNALVGKTLLFKLTARLDSITKFQSCVIMVSRICSDPEIITAFASQNCVNLPGSQKLAATLAASVRVSDDLDEIGGVVVSTTPLNSRDATPCAVEDASMVTHTPMKWICVKSIDGGSSHVPSTASRNLLPTFDKNITKEHTDPSGMDI</sequence>
<keyword evidence="2" id="KW-1185">Reference proteome</keyword>
<dbReference type="EMBL" id="SDMP01000011">
    <property type="protein sequence ID" value="RYR31943.1"/>
    <property type="molecule type" value="Genomic_DNA"/>
</dbReference>
<accession>A0A445AZS6</accession>